<dbReference type="GO" id="GO:0009966">
    <property type="term" value="P:regulation of signal transduction"/>
    <property type="evidence" value="ECO:0007669"/>
    <property type="project" value="UniProtKB-ARBA"/>
</dbReference>
<dbReference type="Gene3D" id="1.10.10.10">
    <property type="entry name" value="Winged helix-like DNA-binding domain superfamily/Winged helix DNA-binding domain"/>
    <property type="match status" value="1"/>
</dbReference>
<keyword evidence="2" id="KW-0677">Repeat</keyword>
<dbReference type="Gene3D" id="3.80.10.10">
    <property type="entry name" value="Ribonuclease Inhibitor"/>
    <property type="match status" value="1"/>
</dbReference>
<dbReference type="PANTHER" id="PTHR48051:SF39">
    <property type="entry name" value="P53-INDUCED DEATH DOMAIN PROTEIN 1"/>
    <property type="match status" value="1"/>
</dbReference>
<gene>
    <name evidence="6" type="ORF">OS493_034505</name>
</gene>
<evidence type="ECO:0008006" key="8">
    <source>
        <dbReference type="Google" id="ProtNLM"/>
    </source>
</evidence>
<dbReference type="InterPro" id="IPR050216">
    <property type="entry name" value="LRR_domain-containing"/>
</dbReference>
<evidence type="ECO:0000259" key="5">
    <source>
        <dbReference type="PROSITE" id="PS51424"/>
    </source>
</evidence>
<dbReference type="SMART" id="SM00005">
    <property type="entry name" value="DEATH"/>
    <property type="match status" value="1"/>
</dbReference>
<organism evidence="6 7">
    <name type="scientific">Desmophyllum pertusum</name>
    <dbReference type="NCBI Taxonomy" id="174260"/>
    <lineage>
        <taxon>Eukaryota</taxon>
        <taxon>Metazoa</taxon>
        <taxon>Cnidaria</taxon>
        <taxon>Anthozoa</taxon>
        <taxon>Hexacorallia</taxon>
        <taxon>Scleractinia</taxon>
        <taxon>Caryophylliina</taxon>
        <taxon>Caryophylliidae</taxon>
        <taxon>Desmophyllum</taxon>
    </lineage>
</organism>
<sequence length="1045" mass="119081">MKTTTMTDEFEFEFEVINMVPKELPVTRENGVITVDLTGYDPLTPDEFPDFASVPDLLDLRFFSNYLKEIPDGFCEIQKLRTLSMCCSAIKPDYGLLRLPSQFCRFSHLDELHLVGNHFESFPVPIYGLKTVRKLYMDNCTLTKIPKEIGNMSSLVVVDFSYNSLGETDSLPKEFFNLPNIKDLYLIDCQLNELPPEIGGLKNLEGLRIGKNNLTKLPDELFNLVNLRKLNAEGNKIAELSPRIGQLSSLTLLLIMENRLTTFPDEIENLEKCRLINVFDNKLTCLPRSIINMPLLESLIVDGNNNLRSPPLDVCSRGLDSIKGYFESLASVDAQAVDSQRLKVVLLGESGAGKSSLAYALVHAKALIYADREPHSTVGVDFFTWRPVPDGVEFHIVDCAGQRRYQLTHPFFLSSEALHILVVDLFSYEPAESCFRRTVGDWLDLVTSRILKPRIMIVPTHLDKFDPKDDVSVVSRCEDILDRVQHYCKSQRAQIEFEISEKKKKCLRNPVQGTDPEWKKNNPPVISSSLHSSDLPDQPCPEPGNIVMVPVSNISELTGIMALQNEIIRIAKDGQLFPSVGRDLPEEWIKLETALKEYRKNDQVHCMPYEEFENFAKQHTNLSKMGVHSAVTYLDSIGELRYYSNIPSLHYNVFIDLRWLAKLVKCLFRHDLQKTLQYDENFQKFGVIVGFFDELKKKLLQEAVLSQALLSCLWEEIKLDENMFVQMVELLHHLGLACRLPSEDPDDLNLLVPWFLSEYPGAVEGLSENLSTDQEEINLLFMMAYLPPGLFDRLRVRCCSLEFDYYNWKDHVLLFVYDHRVLVRQHNYPPGAEPSSPAIYITGRGPRAELGTLWEVLLRLVQETDALLKEWQRLSVQRCSLCPPCTQKKKSTPCLFPCNWMSFAATRIQHGTQTKMCKLGTALFKGEKFGVNLIHPPADVVKRLLDSPGPLMSEPVSEDVSDTLIANLSQQMTKHWRLVAVYLGFKNDHVATFDEENSSIAEKIIAMLNAWKHDQAKNATRSNLMMALVKAARKDLAEKVRTYKE</sequence>
<dbReference type="Gene3D" id="3.40.50.300">
    <property type="entry name" value="P-loop containing nucleotide triphosphate hydrolases"/>
    <property type="match status" value="1"/>
</dbReference>
<evidence type="ECO:0000256" key="3">
    <source>
        <dbReference type="ARBA" id="ARBA00022741"/>
    </source>
</evidence>
<dbReference type="PROSITE" id="PS00675">
    <property type="entry name" value="SIGMA54_INTERACT_1"/>
    <property type="match status" value="1"/>
</dbReference>
<keyword evidence="7" id="KW-1185">Reference proteome</keyword>
<dbReference type="InterPro" id="IPR000488">
    <property type="entry name" value="Death_dom"/>
</dbReference>
<evidence type="ECO:0000313" key="7">
    <source>
        <dbReference type="Proteomes" id="UP001163046"/>
    </source>
</evidence>
<dbReference type="SUPFAM" id="SSF52540">
    <property type="entry name" value="P-loop containing nucleoside triphosphate hydrolases"/>
    <property type="match status" value="1"/>
</dbReference>
<reference evidence="6" key="1">
    <citation type="submission" date="2023-01" db="EMBL/GenBank/DDBJ databases">
        <title>Genome assembly of the deep-sea coral Lophelia pertusa.</title>
        <authorList>
            <person name="Herrera S."/>
            <person name="Cordes E."/>
        </authorList>
    </citation>
    <scope>NUCLEOTIDE SEQUENCE</scope>
    <source>
        <strain evidence="6">USNM1676648</strain>
        <tissue evidence="6">Polyp</tissue>
    </source>
</reference>
<dbReference type="PANTHER" id="PTHR48051">
    <property type="match status" value="1"/>
</dbReference>
<keyword evidence="1" id="KW-0433">Leucine-rich repeat</keyword>
<dbReference type="InterPro" id="IPR027417">
    <property type="entry name" value="P-loop_NTPase"/>
</dbReference>
<evidence type="ECO:0000259" key="4">
    <source>
        <dbReference type="PROSITE" id="PS50017"/>
    </source>
</evidence>
<dbReference type="OrthoDB" id="676979at2759"/>
<dbReference type="GO" id="GO:0005737">
    <property type="term" value="C:cytoplasm"/>
    <property type="evidence" value="ECO:0007669"/>
    <property type="project" value="TreeGrafter"/>
</dbReference>
<dbReference type="Pfam" id="PF08477">
    <property type="entry name" value="Roc"/>
    <property type="match status" value="1"/>
</dbReference>
<dbReference type="InterPro" id="IPR020859">
    <property type="entry name" value="ROC"/>
</dbReference>
<dbReference type="PROSITE" id="PS50017">
    <property type="entry name" value="DEATH_DOMAIN"/>
    <property type="match status" value="1"/>
</dbReference>
<dbReference type="SMART" id="SM00369">
    <property type="entry name" value="LRR_TYP"/>
    <property type="match status" value="4"/>
</dbReference>
<dbReference type="PROSITE" id="PS51424">
    <property type="entry name" value="ROC"/>
    <property type="match status" value="1"/>
</dbReference>
<evidence type="ECO:0000256" key="2">
    <source>
        <dbReference type="ARBA" id="ARBA00022737"/>
    </source>
</evidence>
<dbReference type="InterPro" id="IPR011029">
    <property type="entry name" value="DEATH-like_dom_sf"/>
</dbReference>
<protein>
    <recommendedName>
        <fullName evidence="8">Malignant fibrous histiocytoma-amplified sequence 1 homolog</fullName>
    </recommendedName>
</protein>
<dbReference type="SUPFAM" id="SSF52058">
    <property type="entry name" value="L domain-like"/>
    <property type="match status" value="1"/>
</dbReference>
<evidence type="ECO:0000313" key="6">
    <source>
        <dbReference type="EMBL" id="KAJ7351901.1"/>
    </source>
</evidence>
<dbReference type="CDD" id="cd01670">
    <property type="entry name" value="Death"/>
    <property type="match status" value="1"/>
</dbReference>
<dbReference type="EMBL" id="MU827350">
    <property type="protein sequence ID" value="KAJ7351901.1"/>
    <property type="molecule type" value="Genomic_DNA"/>
</dbReference>
<proteinExistence type="predicted"/>
<comment type="caution">
    <text evidence="6">The sequence shown here is derived from an EMBL/GenBank/DDBJ whole genome shotgun (WGS) entry which is preliminary data.</text>
</comment>
<dbReference type="SUPFAM" id="SSF47986">
    <property type="entry name" value="DEATH domain"/>
    <property type="match status" value="1"/>
</dbReference>
<dbReference type="GO" id="GO:0007165">
    <property type="term" value="P:signal transduction"/>
    <property type="evidence" value="ECO:0007669"/>
    <property type="project" value="InterPro"/>
</dbReference>
<evidence type="ECO:0000256" key="1">
    <source>
        <dbReference type="ARBA" id="ARBA00022614"/>
    </source>
</evidence>
<dbReference type="Gene3D" id="1.10.533.10">
    <property type="entry name" value="Death Domain, Fas"/>
    <property type="match status" value="1"/>
</dbReference>
<name>A0A9W9YIL6_9CNID</name>
<feature type="domain" description="Roc" evidence="5">
    <location>
        <begin position="335"/>
        <end position="574"/>
    </location>
</feature>
<accession>A0A9W9YIL6</accession>
<keyword evidence="3" id="KW-0547">Nucleotide-binding</keyword>
<dbReference type="Pfam" id="PF00531">
    <property type="entry name" value="Death"/>
    <property type="match status" value="1"/>
</dbReference>
<dbReference type="GO" id="GO:0000166">
    <property type="term" value="F:nucleotide binding"/>
    <property type="evidence" value="ECO:0007669"/>
    <property type="project" value="UniProtKB-KW"/>
</dbReference>
<dbReference type="InterPro" id="IPR036388">
    <property type="entry name" value="WH-like_DNA-bd_sf"/>
</dbReference>
<dbReference type="InterPro" id="IPR025662">
    <property type="entry name" value="Sigma_54_int_dom_ATP-bd_1"/>
</dbReference>
<dbReference type="InterPro" id="IPR032675">
    <property type="entry name" value="LRR_dom_sf"/>
</dbReference>
<feature type="domain" description="Death" evidence="4">
    <location>
        <begin position="961"/>
        <end position="1044"/>
    </location>
</feature>
<dbReference type="InterPro" id="IPR003591">
    <property type="entry name" value="Leu-rich_rpt_typical-subtyp"/>
</dbReference>
<dbReference type="AlphaFoldDB" id="A0A9W9YIL6"/>
<dbReference type="Proteomes" id="UP001163046">
    <property type="component" value="Unassembled WGS sequence"/>
</dbReference>